<accession>A0A2M7ICR6</accession>
<proteinExistence type="predicted"/>
<dbReference type="AlphaFoldDB" id="A0A2M7ICR6"/>
<evidence type="ECO:0000313" key="1">
    <source>
        <dbReference type="EMBL" id="PIW73445.1"/>
    </source>
</evidence>
<sequence length="172" mass="20278">MINQFEMQLTQKYVSQYRKSSKKERGQILFDYCQLTKVKRNTAVRRLLRKRLTPIIYPIKRKGKRRGPKTKYLIVHKNLLYKCWILSGKICAERLVVMIPDYLIQLKKSGKINPYSLDDIKIVRNISESTVKRIIKTFPENILSSLYPKKRKGNLSLYKQIPIKANFGSKVT</sequence>
<dbReference type="EMBL" id="PFGU01000036">
    <property type="protein sequence ID" value="PIW73445.1"/>
    <property type="molecule type" value="Genomic_DNA"/>
</dbReference>
<reference evidence="2" key="1">
    <citation type="submission" date="2017-09" db="EMBL/GenBank/DDBJ databases">
        <title>Depth-based differentiation of microbial function through sediment-hosted aquifers and enrichment of novel symbionts in the deep terrestrial subsurface.</title>
        <authorList>
            <person name="Probst A.J."/>
            <person name="Ladd B."/>
            <person name="Jarett J.K."/>
            <person name="Geller-Mcgrath D.E."/>
            <person name="Sieber C.M.K."/>
            <person name="Emerson J.B."/>
            <person name="Anantharaman K."/>
            <person name="Thomas B.C."/>
            <person name="Malmstrom R."/>
            <person name="Stieglmeier M."/>
            <person name="Klingl A."/>
            <person name="Woyke T."/>
            <person name="Ryan C.M."/>
            <person name="Banfield J.F."/>
        </authorList>
    </citation>
    <scope>NUCLEOTIDE SEQUENCE [LARGE SCALE GENOMIC DNA]</scope>
</reference>
<protein>
    <recommendedName>
        <fullName evidence="3">Integrase</fullName>
    </recommendedName>
</protein>
<evidence type="ECO:0000313" key="2">
    <source>
        <dbReference type="Proteomes" id="UP000230822"/>
    </source>
</evidence>
<dbReference type="Proteomes" id="UP000230822">
    <property type="component" value="Unassembled WGS sequence"/>
</dbReference>
<organism evidence="1 2">
    <name type="scientific">Candidatus Roizmanbacteria bacterium CG_4_8_14_3_um_filter_34_9</name>
    <dbReference type="NCBI Taxonomy" id="1974832"/>
    <lineage>
        <taxon>Bacteria</taxon>
        <taxon>Candidatus Roizmaniibacteriota</taxon>
    </lineage>
</organism>
<feature type="non-terminal residue" evidence="1">
    <location>
        <position position="172"/>
    </location>
</feature>
<name>A0A2M7ICR6_9BACT</name>
<comment type="caution">
    <text evidence="1">The sequence shown here is derived from an EMBL/GenBank/DDBJ whole genome shotgun (WGS) entry which is preliminary data.</text>
</comment>
<gene>
    <name evidence="1" type="ORF">CO005_01435</name>
</gene>
<evidence type="ECO:0008006" key="3">
    <source>
        <dbReference type="Google" id="ProtNLM"/>
    </source>
</evidence>